<feature type="domain" description="Biopterin-dependent aromatic amino acid hydroxylase family profile" evidence="8">
    <location>
        <begin position="1"/>
        <end position="333"/>
    </location>
</feature>
<comment type="similarity">
    <text evidence="2">Belongs to the biopterin-dependent aromatic amino acid hydroxylase family.</text>
</comment>
<feature type="binding site" evidence="7">
    <location>
        <position position="126"/>
    </location>
    <ligand>
        <name>Fe cation</name>
        <dbReference type="ChEBI" id="CHEBI:24875"/>
    </ligand>
</feature>
<dbReference type="Pfam" id="PF00351">
    <property type="entry name" value="Biopterin_H"/>
    <property type="match status" value="2"/>
</dbReference>
<dbReference type="InterPro" id="IPR036329">
    <property type="entry name" value="Aro-AA_hydroxylase_C_sf"/>
</dbReference>
<accession>A0A6C0P8F3</accession>
<dbReference type="GO" id="GO:0016714">
    <property type="term" value="F:oxidoreductase activity, acting on paired donors, with incorporation or reduction of molecular oxygen, reduced pteridine as one donor, and incorporation of one atom of oxygen"/>
    <property type="evidence" value="ECO:0007669"/>
    <property type="project" value="InterPro"/>
</dbReference>
<dbReference type="NCBIfam" id="NF010657">
    <property type="entry name" value="PRK14056.1"/>
    <property type="match status" value="1"/>
</dbReference>
<evidence type="ECO:0000256" key="3">
    <source>
        <dbReference type="ARBA" id="ARBA00022723"/>
    </source>
</evidence>
<dbReference type="Proteomes" id="UP000479114">
    <property type="component" value="Chromosome"/>
</dbReference>
<organism evidence="9 10">
    <name type="scientific">Paenibacillus rhizovicinus</name>
    <dbReference type="NCBI Taxonomy" id="2704463"/>
    <lineage>
        <taxon>Bacteria</taxon>
        <taxon>Bacillati</taxon>
        <taxon>Bacillota</taxon>
        <taxon>Bacilli</taxon>
        <taxon>Bacillales</taxon>
        <taxon>Paenibacillaceae</taxon>
        <taxon>Paenibacillus</taxon>
    </lineage>
</organism>
<evidence type="ECO:0000256" key="4">
    <source>
        <dbReference type="ARBA" id="ARBA00023002"/>
    </source>
</evidence>
<dbReference type="SUPFAM" id="SSF56534">
    <property type="entry name" value="Aromatic aminoacid monoxygenases, catalytic and oligomerization domains"/>
    <property type="match status" value="1"/>
</dbReference>
<evidence type="ECO:0000256" key="1">
    <source>
        <dbReference type="ARBA" id="ARBA00001954"/>
    </source>
</evidence>
<keyword evidence="6" id="KW-0503">Monooxygenase</keyword>
<dbReference type="PANTHER" id="PTHR11473">
    <property type="entry name" value="AROMATIC AMINO ACID HYDROXYLASE"/>
    <property type="match status" value="1"/>
</dbReference>
<dbReference type="InterPro" id="IPR019774">
    <property type="entry name" value="Aromatic-AA_hydroxylase_C"/>
</dbReference>
<dbReference type="RefSeq" id="WP_162644980.1">
    <property type="nucleotide sequence ID" value="NZ_CP048286.1"/>
</dbReference>
<dbReference type="InterPro" id="IPR001273">
    <property type="entry name" value="ArAA_hydroxylase"/>
</dbReference>
<evidence type="ECO:0000256" key="5">
    <source>
        <dbReference type="ARBA" id="ARBA00023004"/>
    </source>
</evidence>
<evidence type="ECO:0000259" key="8">
    <source>
        <dbReference type="PROSITE" id="PS51410"/>
    </source>
</evidence>
<keyword evidence="4" id="KW-0560">Oxidoreductase</keyword>
<dbReference type="PANTHER" id="PTHR11473:SF24">
    <property type="entry name" value="PHENYLALANINE-4-HYDROXYLASE"/>
    <property type="match status" value="1"/>
</dbReference>
<sequence>MRKLPPHLKPYVSEQHYERYTPIDHAVWRYVMRQNRHALQDRAHDAYRNGLAQSGIGTERIPRVSEMNACLAQIGWGAVIVNGLIPGPVFYELLANGVLPIAAEIRKLTNLEYTPAPDIIHEAAGHAPILFDPEYRAYVRQIGAIGTRAFSVKEKQDAFDALRRLTIVMEDPASTAEEKAAAQQAVEEKQKATSGMTEAEMVSRLFWTTAEYGLIGDLQDPKIYGAGLLSSVGESKHCYTEAVAKIPYSVESCTEHPKVVTQMQTRLFVCGSFEELKAGAEALANTMAYRIGGTESLERAQRSKMIATFTYNSGLSVTGIVHALIKDDQGEAVYVNTIGETALTVEKQPLGGHGKDVHAKGFGSPIGLLQGKLALDACDDQALAQLGVIPGNHADLRFESGIHVTGRLKRIIRNEQQVVLLSFEDCTVLWDGRELYKKEWGAYDMAVGSRIVAAYPGEADPASVSVTEEEPDPVQESEAEAIMELGLELLMEAPVPLSELERLYQHVAVIREKNMNNITEESIRELDGIYRVLCGSYPNDWLLRLELLELAGTIPIPDLVQMSIALKDELHALSQVDSLANVINNGLAIL</sequence>
<keyword evidence="3 7" id="KW-0479">Metal-binding</keyword>
<name>A0A6C0P8F3_9BACL</name>
<proteinExistence type="inferred from homology"/>
<dbReference type="KEGG" id="prz:GZH47_31230"/>
<feature type="binding site" evidence="7">
    <location>
        <position position="121"/>
    </location>
    <ligand>
        <name>Fe cation</name>
        <dbReference type="ChEBI" id="CHEBI:24875"/>
    </ligand>
</feature>
<dbReference type="EMBL" id="CP048286">
    <property type="protein sequence ID" value="QHW34828.1"/>
    <property type="molecule type" value="Genomic_DNA"/>
</dbReference>
<evidence type="ECO:0000256" key="7">
    <source>
        <dbReference type="PIRSR" id="PIRSR601273-2"/>
    </source>
</evidence>
<dbReference type="GO" id="GO:0005506">
    <property type="term" value="F:iron ion binding"/>
    <property type="evidence" value="ECO:0007669"/>
    <property type="project" value="InterPro"/>
</dbReference>
<protein>
    <submittedName>
        <fullName evidence="9">Aromatic amino acid hydroxylase</fullName>
    </submittedName>
</protein>
<evidence type="ECO:0000256" key="6">
    <source>
        <dbReference type="ARBA" id="ARBA00023033"/>
    </source>
</evidence>
<dbReference type="PROSITE" id="PS51410">
    <property type="entry name" value="BH4_AAA_HYDROXYL_2"/>
    <property type="match status" value="1"/>
</dbReference>
<gene>
    <name evidence="9" type="ORF">GZH47_31230</name>
</gene>
<evidence type="ECO:0000313" key="9">
    <source>
        <dbReference type="EMBL" id="QHW34828.1"/>
    </source>
</evidence>
<dbReference type="GO" id="GO:0009072">
    <property type="term" value="P:aromatic amino acid metabolic process"/>
    <property type="evidence" value="ECO:0007669"/>
    <property type="project" value="InterPro"/>
</dbReference>
<keyword evidence="10" id="KW-1185">Reference proteome</keyword>
<comment type="cofactor">
    <cofactor evidence="1 7">
        <name>Fe(2+)</name>
        <dbReference type="ChEBI" id="CHEBI:29033"/>
    </cofactor>
</comment>
<keyword evidence="5 7" id="KW-0408">Iron</keyword>
<dbReference type="InterPro" id="IPR036951">
    <property type="entry name" value="ArAA_hydroxylase_sf"/>
</dbReference>
<evidence type="ECO:0000313" key="10">
    <source>
        <dbReference type="Proteomes" id="UP000479114"/>
    </source>
</evidence>
<evidence type="ECO:0000256" key="2">
    <source>
        <dbReference type="ARBA" id="ARBA00009712"/>
    </source>
</evidence>
<dbReference type="Gene3D" id="1.10.800.10">
    <property type="entry name" value="Aromatic amino acid hydroxylase"/>
    <property type="match status" value="1"/>
</dbReference>
<feature type="binding site" evidence="7">
    <location>
        <position position="211"/>
    </location>
    <ligand>
        <name>Fe cation</name>
        <dbReference type="ChEBI" id="CHEBI:24875"/>
    </ligand>
</feature>
<reference evidence="9 10" key="1">
    <citation type="submission" date="2020-02" db="EMBL/GenBank/DDBJ databases">
        <title>Paenibacillus sp. nov., isolated from rhizosphere soil of tomato.</title>
        <authorList>
            <person name="Weon H.-Y."/>
            <person name="Lee S.A."/>
        </authorList>
    </citation>
    <scope>NUCLEOTIDE SEQUENCE [LARGE SCALE GENOMIC DNA]</scope>
    <source>
        <strain evidence="9 10">14171R-81</strain>
    </source>
</reference>
<dbReference type="AlphaFoldDB" id="A0A6C0P8F3"/>